<sequence length="143" mass="15524">MVIIGLGRRLVVSGASGGPGGRHAAERGHSGDVARRQSVCHHCRRQAKQTHPYMRRLYKLLEVPDTQERKDLEGALVQSFSQHLCLYALGCGSVGEPLLVLYHVEEEGGAAGPSLLLLLLLLPPTTPPPQITDRVTTESDRTV</sequence>
<proteinExistence type="predicted"/>
<reference evidence="1" key="1">
    <citation type="submission" date="2022-07" db="EMBL/GenBank/DDBJ databases">
        <title>Chromosome-level genome of Muraenolepis orangiensis.</title>
        <authorList>
            <person name="Kim J."/>
        </authorList>
    </citation>
    <scope>NUCLEOTIDE SEQUENCE</scope>
    <source>
        <strain evidence="1">KU_S4_2022</strain>
        <tissue evidence="1">Muscle</tissue>
    </source>
</reference>
<evidence type="ECO:0000313" key="2">
    <source>
        <dbReference type="Proteomes" id="UP001148018"/>
    </source>
</evidence>
<keyword evidence="2" id="KW-1185">Reference proteome</keyword>
<name>A0A9Q0DDA0_9TELE</name>
<dbReference type="AlphaFoldDB" id="A0A9Q0DDA0"/>
<evidence type="ECO:0000313" key="1">
    <source>
        <dbReference type="EMBL" id="KAJ3584900.1"/>
    </source>
</evidence>
<comment type="caution">
    <text evidence="1">The sequence shown here is derived from an EMBL/GenBank/DDBJ whole genome shotgun (WGS) entry which is preliminary data.</text>
</comment>
<accession>A0A9Q0DDA0</accession>
<gene>
    <name evidence="1" type="ORF">NHX12_013623</name>
</gene>
<dbReference type="OrthoDB" id="9411036at2759"/>
<dbReference type="Proteomes" id="UP001148018">
    <property type="component" value="Unassembled WGS sequence"/>
</dbReference>
<protein>
    <submittedName>
        <fullName evidence="1">Uncharacterized protein</fullName>
    </submittedName>
</protein>
<dbReference type="EMBL" id="JANIIK010000118">
    <property type="protein sequence ID" value="KAJ3584900.1"/>
    <property type="molecule type" value="Genomic_DNA"/>
</dbReference>
<organism evidence="1 2">
    <name type="scientific">Muraenolepis orangiensis</name>
    <name type="common">Patagonian moray cod</name>
    <dbReference type="NCBI Taxonomy" id="630683"/>
    <lineage>
        <taxon>Eukaryota</taxon>
        <taxon>Metazoa</taxon>
        <taxon>Chordata</taxon>
        <taxon>Craniata</taxon>
        <taxon>Vertebrata</taxon>
        <taxon>Euteleostomi</taxon>
        <taxon>Actinopterygii</taxon>
        <taxon>Neopterygii</taxon>
        <taxon>Teleostei</taxon>
        <taxon>Neoteleostei</taxon>
        <taxon>Acanthomorphata</taxon>
        <taxon>Zeiogadaria</taxon>
        <taxon>Gadariae</taxon>
        <taxon>Gadiformes</taxon>
        <taxon>Muraenolepidoidei</taxon>
        <taxon>Muraenolepididae</taxon>
        <taxon>Muraenolepis</taxon>
    </lineage>
</organism>